<dbReference type="OrthoDB" id="118763at2759"/>
<gene>
    <name evidence="2" type="ORF">AV274_0102</name>
</gene>
<reference evidence="2 3" key="1">
    <citation type="submission" date="2016-05" db="EMBL/GenBank/DDBJ databases">
        <title>Nuclear genome of Blastocystis sp. subtype 1 NandII.</title>
        <authorList>
            <person name="Gentekaki E."/>
            <person name="Curtis B."/>
            <person name="Stairs C."/>
            <person name="Eme L."/>
            <person name="Herman E."/>
            <person name="Klimes V."/>
            <person name="Arias M.C."/>
            <person name="Elias M."/>
            <person name="Hilliou F."/>
            <person name="Klute M."/>
            <person name="Malik S.-B."/>
            <person name="Pightling A."/>
            <person name="Rachubinski R."/>
            <person name="Salas D."/>
            <person name="Schlacht A."/>
            <person name="Suga H."/>
            <person name="Archibald J."/>
            <person name="Ball S.G."/>
            <person name="Clark G."/>
            <person name="Dacks J."/>
            <person name="Van Der Giezen M."/>
            <person name="Tsaousis A."/>
            <person name="Roger A."/>
        </authorList>
    </citation>
    <scope>NUCLEOTIDE SEQUENCE [LARGE SCALE GENOMIC DNA]</scope>
    <source>
        <strain evidence="3">ATCC 50177 / NandII</strain>
    </source>
</reference>
<keyword evidence="3" id="KW-1185">Reference proteome</keyword>
<proteinExistence type="predicted"/>
<dbReference type="InterPro" id="IPR032533">
    <property type="entry name" value="DUF4954"/>
</dbReference>
<name>A0A196SPR9_BLAHN</name>
<dbReference type="Pfam" id="PF16314">
    <property type="entry name" value="DUF4954"/>
    <property type="match status" value="1"/>
</dbReference>
<sequence>MSRSDNSISTLYPSLRNSLSRVHEDLCSLKTRKLTNEETEHLKQHGNHSSDASWSNVSVMITEEEGELFYIDCFFIGNNVISFQKGEVRFSDDLCLPACVRTTTFKNCVIFPNCFFSNNTLAENCVFLSGSVCMSNGRLTCKPSASFGNGQLCNVGNETGGYSIKLDGDLFYTDMRQLLEEGTQPVFEPIREDRCVIGPSACIEYCSLLDSVFIGEGCHIIASMLVDCTVLGSRANRTLVSNGNATSSILQWGVHFETGSNCVCSLLCEHSFTDCNAKIINSVIAPNTGVSSGECNSSLVGPFIGFHHNSVLISAIWYKGKGNIGYGANIGSNHTGRLPDQELIPGEGLFFGLGCNIKYPCNFMNAPYSLIASGITTLPQKVEMPFSLINKPSTNYEGVSPAYNEILPGWALYSNYYMLIRNENKFSKRNKSKRCAFEMHILRKDIIELLVKARNYLLMRDKLSKEAFLDLDAFGTLRDKRNCSCQFLHTIEEESDDSSEDAPYLELNSMVKEIYTDADIAGLGKNCMTNKSRLHGISVYSFFIRLYYLRLLKRFIRETFESKPEGLTMETLTKEAENQPFYNAIRLECTETDLLSLMLSLQSMEMLLLQNAIWSKKKDFVRGRKIMDQYDVTHDYDKDMEVVEERKKLVGGEMETVIASLQSLA</sequence>
<dbReference type="EMBL" id="LXWW01000004">
    <property type="protein sequence ID" value="OAO18162.1"/>
    <property type="molecule type" value="Genomic_DNA"/>
</dbReference>
<organism evidence="2 3">
    <name type="scientific">Blastocystis sp. subtype 1 (strain ATCC 50177 / NandII)</name>
    <dbReference type="NCBI Taxonomy" id="478820"/>
    <lineage>
        <taxon>Eukaryota</taxon>
        <taxon>Sar</taxon>
        <taxon>Stramenopiles</taxon>
        <taxon>Bigyra</taxon>
        <taxon>Opalozoa</taxon>
        <taxon>Opalinata</taxon>
        <taxon>Blastocystidae</taxon>
        <taxon>Blastocystis</taxon>
    </lineage>
</organism>
<dbReference type="AlphaFoldDB" id="A0A196SPR9"/>
<evidence type="ECO:0000313" key="2">
    <source>
        <dbReference type="EMBL" id="OAO18162.1"/>
    </source>
</evidence>
<evidence type="ECO:0000259" key="1">
    <source>
        <dbReference type="Pfam" id="PF16314"/>
    </source>
</evidence>
<feature type="domain" description="DUF4954" evidence="1">
    <location>
        <begin position="32"/>
        <end position="433"/>
    </location>
</feature>
<comment type="caution">
    <text evidence="2">The sequence shown here is derived from an EMBL/GenBank/DDBJ whole genome shotgun (WGS) entry which is preliminary data.</text>
</comment>
<dbReference type="InterPro" id="IPR011004">
    <property type="entry name" value="Trimer_LpxA-like_sf"/>
</dbReference>
<evidence type="ECO:0000313" key="3">
    <source>
        <dbReference type="Proteomes" id="UP000078348"/>
    </source>
</evidence>
<protein>
    <recommendedName>
        <fullName evidence="1">DUF4954 domain-containing protein</fullName>
    </recommendedName>
</protein>
<dbReference type="SUPFAM" id="SSF51161">
    <property type="entry name" value="Trimeric LpxA-like enzymes"/>
    <property type="match status" value="1"/>
</dbReference>
<accession>A0A196SPR9</accession>
<dbReference type="Proteomes" id="UP000078348">
    <property type="component" value="Unassembled WGS sequence"/>
</dbReference>